<accession>A0AC61MX52</accession>
<name>A0AC61MX52_9FIRM</name>
<evidence type="ECO:0000313" key="1">
    <source>
        <dbReference type="EMBL" id="QUC67482.1"/>
    </source>
</evidence>
<organism evidence="1 2">
    <name type="scientific">Aristaeella hokkaidonensis</name>
    <dbReference type="NCBI Taxonomy" id="3046382"/>
    <lineage>
        <taxon>Bacteria</taxon>
        <taxon>Bacillati</taxon>
        <taxon>Bacillota</taxon>
        <taxon>Clostridia</taxon>
        <taxon>Eubacteriales</taxon>
        <taxon>Aristaeellaceae</taxon>
        <taxon>Aristaeella</taxon>
    </lineage>
</organism>
<dbReference type="Proteomes" id="UP000682782">
    <property type="component" value="Chromosome"/>
</dbReference>
<reference evidence="1" key="1">
    <citation type="submission" date="2021-01" db="EMBL/GenBank/DDBJ databases">
        <title>Complete genome sequence of Clostridiales bacterium R-7.</title>
        <authorList>
            <person name="Mahoney-Kurpe S.C."/>
            <person name="Palevich N."/>
            <person name="Koike S."/>
            <person name="Moon C.D."/>
            <person name="Attwood G.T."/>
        </authorList>
    </citation>
    <scope>NUCLEOTIDE SEQUENCE</scope>
    <source>
        <strain evidence="1">R-7</strain>
    </source>
</reference>
<dbReference type="EMBL" id="CP068393">
    <property type="protein sequence ID" value="QUC67482.1"/>
    <property type="molecule type" value="Genomic_DNA"/>
</dbReference>
<sequence>MLIVIAILLIVALALGGLMIYGKVQMGKVPGLTFEDALNYTTQGKTDARITVGIIRDDQASFTVYGENGQILPPEKHTYEIGSLTKTMTAALVSKAIGEGLVNPDTSIDAYLSLPAGKNYPTVAELLTHTSGYNGFYFETPMIGNFFSGKNSFFGISREMVLAKCKSLDMNKDSYGFTYSNYGYAVLGLVLEAVYEKDYTSLLNEFVQEELGMSATKISEHDGDLGNYWDWQENDGYLSAGAVTSNIEDMLHYAQLQLEDNPVFTRCHQSLKAINAASESHKLMGIHLDEIGMAWILDQENGFIWHNGGTGHYNSYLGFNPENRTAVVILSNLGPNDRIPATVLGVKKLLELKECVDCVTY</sequence>
<protein>
    <submittedName>
        <fullName evidence="1">Beta-lactamase family protein</fullName>
    </submittedName>
</protein>
<proteinExistence type="predicted"/>
<evidence type="ECO:0000313" key="2">
    <source>
        <dbReference type="Proteomes" id="UP000682782"/>
    </source>
</evidence>
<keyword evidence="2" id="KW-1185">Reference proteome</keyword>
<gene>
    <name evidence="1" type="ORF">JYE49_01910</name>
</gene>